<evidence type="ECO:0000313" key="9">
    <source>
        <dbReference type="EMBL" id="KAJ3641386.1"/>
    </source>
</evidence>
<dbReference type="InterPro" id="IPR015063">
    <property type="entry name" value="USP8_dimer"/>
</dbReference>
<evidence type="ECO:0000259" key="8">
    <source>
        <dbReference type="Pfam" id="PF16188"/>
    </source>
</evidence>
<dbReference type="GO" id="GO:0016579">
    <property type="term" value="P:protein deubiquitination"/>
    <property type="evidence" value="ECO:0007669"/>
    <property type="project" value="UniProtKB-ARBA"/>
</dbReference>
<proteinExistence type="inferred from homology"/>
<dbReference type="SUPFAM" id="SSF140856">
    <property type="entry name" value="USP8 N-terminal domain-like"/>
    <property type="match status" value="1"/>
</dbReference>
<dbReference type="Gene3D" id="3.40.350.10">
    <property type="entry name" value="Creatinase/prolidase N-terminal domain"/>
    <property type="match status" value="2"/>
</dbReference>
<evidence type="ECO:0000256" key="4">
    <source>
        <dbReference type="SAM" id="Coils"/>
    </source>
</evidence>
<dbReference type="Gene3D" id="1.20.58.80">
    <property type="entry name" value="Phosphotransferase system, lactose/cellobiose-type IIA subunit"/>
    <property type="match status" value="1"/>
</dbReference>
<dbReference type="InterPro" id="IPR000587">
    <property type="entry name" value="Creatinase_N"/>
</dbReference>
<keyword evidence="4" id="KW-0175">Coiled coil</keyword>
<gene>
    <name evidence="9" type="ORF">Zmor_027896</name>
</gene>
<keyword evidence="2" id="KW-0479">Metal-binding</keyword>
<dbReference type="InterPro" id="IPR029149">
    <property type="entry name" value="Creatin/AminoP/Spt16_N"/>
</dbReference>
<dbReference type="EMBL" id="JALNTZ010000009">
    <property type="protein sequence ID" value="KAJ3641386.1"/>
    <property type="molecule type" value="Genomic_DNA"/>
</dbReference>
<dbReference type="CDD" id="cd01085">
    <property type="entry name" value="APP"/>
    <property type="match status" value="1"/>
</dbReference>
<dbReference type="InterPro" id="IPR000994">
    <property type="entry name" value="Pept_M24"/>
</dbReference>
<name>A0AA38HQ49_9CUCU</name>
<evidence type="ECO:0000259" key="7">
    <source>
        <dbReference type="Pfam" id="PF08969"/>
    </source>
</evidence>
<evidence type="ECO:0008006" key="11">
    <source>
        <dbReference type="Google" id="ProtNLM"/>
    </source>
</evidence>
<dbReference type="Gene3D" id="3.90.230.10">
    <property type="entry name" value="Creatinase/methionine aminopeptidase superfamily"/>
    <property type="match status" value="1"/>
</dbReference>
<evidence type="ECO:0000259" key="5">
    <source>
        <dbReference type="Pfam" id="PF00557"/>
    </source>
</evidence>
<dbReference type="PANTHER" id="PTHR43763">
    <property type="entry name" value="XAA-PRO AMINOPEPTIDASE 1"/>
    <property type="match status" value="1"/>
</dbReference>
<dbReference type="Pfam" id="PF08969">
    <property type="entry name" value="USP8_dimer"/>
    <property type="match status" value="1"/>
</dbReference>
<dbReference type="GO" id="GO:0005737">
    <property type="term" value="C:cytoplasm"/>
    <property type="evidence" value="ECO:0007669"/>
    <property type="project" value="UniProtKB-ARBA"/>
</dbReference>
<dbReference type="Pfam" id="PF16189">
    <property type="entry name" value="Creatinase_N_2"/>
    <property type="match status" value="1"/>
</dbReference>
<evidence type="ECO:0000256" key="2">
    <source>
        <dbReference type="ARBA" id="ARBA00022723"/>
    </source>
</evidence>
<feature type="domain" description="Peptidase M24 C-terminal" evidence="8">
    <location>
        <begin position="673"/>
        <end position="735"/>
    </location>
</feature>
<dbReference type="AlphaFoldDB" id="A0AA38HQ49"/>
<dbReference type="InterPro" id="IPR050422">
    <property type="entry name" value="X-Pro_aminopeptidase_P"/>
</dbReference>
<dbReference type="Pfam" id="PF01321">
    <property type="entry name" value="Creatinase_N"/>
    <property type="match status" value="1"/>
</dbReference>
<evidence type="ECO:0000256" key="3">
    <source>
        <dbReference type="ARBA" id="ARBA00022801"/>
    </source>
</evidence>
<sequence length="945" mass="108896">MSMYYNIAAVHADASLTQVGERRMANAAEREGRLCLFVARSAFSLALQALHGTPQSEIYCFYFSGFLITVSSSANTNEIRRLRKTGEFRKACPKFGNAVQPTNRVFTKERVEELRNLMVNTSITRDQRYLDAYLIPSQDEHQSEFVEDYDKRLQYISGFSGSYGDAIITTNRTTSTRKREPSAVLWTDGRYHLQADNQIDCGWKLMREFYRGVPNMTMWLRRDSPEGGVIGADPKLLSQSRWQQLSEDLKRVNWDLIEIQTNLIDVLWTTGREPRRNKNVFILEEKYSGKKWTKKVNEVREWIKLLKADAMVVTALDEIAWLLNIRGRDLPSSPFVRSYVLLEMDRLWFYVNKDQLKTNHISKYFESSTESVKIFNYDQICPDLATRAQTYSKILIPSENGLFSLGASRNITNCIPENKRLFKQSPIMLLKAKKNTVEIHGMQQAHIRDAAAMCEFFAYFDKMFKDGTTFTELDVVKIVDQFRYEQLHSLGNSFPTIAAYGSNGALPHYVPTNSTNVKIGDDSTLVLDSGGQYLDGTTDITRTLHFGTPTKDQKEAYTRVLIGQIQLSTLTFPSDLTTSAIDVIARAPLWEVGLDYEHGTGHGVGSFSSVHEAPISLYFNSPASSPENEILQPGYFLSNEPGFYRESDFGVRLENVMEVIEKGWLRGSHGTHYLGFKVITLVPYEPKLIDLNLLSIHQIRWLNEYNDKVRIHVGQELKRQNFTKGFYWMMDKTNHFPENSVSSAKIFVRMAEAEIDPEPEVRQPCNISPNDRLKHLVASCKNAVKLDYTKPLSQYYHAGMTMAKMANAYYFERKTENAYALYLKFMTLFMEEMPKHPDFEKDPVKAKVNNPDKMEKLISKVDKLQQILMRQYREDYEKFLIEKENQNLKNLVDSARNEASSSRHEVNNVMPMVVHQEQMESSANYEWLPVTQYIVLRRLGWIRSV</sequence>
<evidence type="ECO:0000313" key="10">
    <source>
        <dbReference type="Proteomes" id="UP001168821"/>
    </source>
</evidence>
<dbReference type="GO" id="GO:0046872">
    <property type="term" value="F:metal ion binding"/>
    <property type="evidence" value="ECO:0007669"/>
    <property type="project" value="UniProtKB-KW"/>
</dbReference>
<reference evidence="9" key="1">
    <citation type="journal article" date="2023" name="G3 (Bethesda)">
        <title>Whole genome assemblies of Zophobas morio and Tenebrio molitor.</title>
        <authorList>
            <person name="Kaur S."/>
            <person name="Stinson S.A."/>
            <person name="diCenzo G.C."/>
        </authorList>
    </citation>
    <scope>NUCLEOTIDE SEQUENCE</scope>
    <source>
        <strain evidence="9">QUZm001</strain>
    </source>
</reference>
<keyword evidence="3" id="KW-0378">Hydrolase</keyword>
<dbReference type="InterPro" id="IPR032416">
    <property type="entry name" value="Peptidase_M24_C"/>
</dbReference>
<dbReference type="PANTHER" id="PTHR43763:SF6">
    <property type="entry name" value="XAA-PRO AMINOPEPTIDASE 1"/>
    <property type="match status" value="1"/>
</dbReference>
<feature type="domain" description="Creatinase N-terminal" evidence="6">
    <location>
        <begin position="127"/>
        <end position="253"/>
    </location>
</feature>
<dbReference type="FunFam" id="3.40.350.10:FF:000003">
    <property type="entry name" value="Xaa-pro aminopeptidase P"/>
    <property type="match status" value="1"/>
</dbReference>
<dbReference type="InterPro" id="IPR033740">
    <property type="entry name" value="Pept_M24B"/>
</dbReference>
<feature type="domain" description="Peptidase M24" evidence="5">
    <location>
        <begin position="441"/>
        <end position="659"/>
    </location>
</feature>
<dbReference type="FunFam" id="3.90.230.10:FF:000009">
    <property type="entry name" value="xaa-Pro aminopeptidase 2"/>
    <property type="match status" value="1"/>
</dbReference>
<dbReference type="InterPro" id="IPR036005">
    <property type="entry name" value="Creatinase/aminopeptidase-like"/>
</dbReference>
<comment type="caution">
    <text evidence="9">The sequence shown here is derived from an EMBL/GenBank/DDBJ whole genome shotgun (WGS) entry which is preliminary data.</text>
</comment>
<comment type="similarity">
    <text evidence="1">Belongs to the peptidase M24B family.</text>
</comment>
<feature type="coiled-coil region" evidence="4">
    <location>
        <begin position="854"/>
        <end position="905"/>
    </location>
</feature>
<keyword evidence="10" id="KW-1185">Reference proteome</keyword>
<accession>A0AA38HQ49</accession>
<dbReference type="Pfam" id="PF00557">
    <property type="entry name" value="Peptidase_M24"/>
    <property type="match status" value="1"/>
</dbReference>
<dbReference type="SUPFAM" id="SSF55920">
    <property type="entry name" value="Creatinase/aminopeptidase"/>
    <property type="match status" value="1"/>
</dbReference>
<organism evidence="9 10">
    <name type="scientific">Zophobas morio</name>
    <dbReference type="NCBI Taxonomy" id="2755281"/>
    <lineage>
        <taxon>Eukaryota</taxon>
        <taxon>Metazoa</taxon>
        <taxon>Ecdysozoa</taxon>
        <taxon>Arthropoda</taxon>
        <taxon>Hexapoda</taxon>
        <taxon>Insecta</taxon>
        <taxon>Pterygota</taxon>
        <taxon>Neoptera</taxon>
        <taxon>Endopterygota</taxon>
        <taxon>Coleoptera</taxon>
        <taxon>Polyphaga</taxon>
        <taxon>Cucujiformia</taxon>
        <taxon>Tenebrionidae</taxon>
        <taxon>Zophobas</taxon>
    </lineage>
</organism>
<feature type="domain" description="USP8 dimerisation" evidence="7">
    <location>
        <begin position="770"/>
        <end position="874"/>
    </location>
</feature>
<dbReference type="Proteomes" id="UP001168821">
    <property type="component" value="Unassembled WGS sequence"/>
</dbReference>
<protein>
    <recommendedName>
        <fullName evidence="11">Xaa-Pro aminopeptidase 1</fullName>
    </recommendedName>
</protein>
<evidence type="ECO:0000256" key="1">
    <source>
        <dbReference type="ARBA" id="ARBA00008766"/>
    </source>
</evidence>
<dbReference type="GO" id="GO:0070006">
    <property type="term" value="F:metalloaminopeptidase activity"/>
    <property type="evidence" value="ECO:0007669"/>
    <property type="project" value="InterPro"/>
</dbReference>
<dbReference type="Pfam" id="PF16188">
    <property type="entry name" value="Peptidase_M24_C"/>
    <property type="match status" value="1"/>
</dbReference>
<evidence type="ECO:0000259" key="6">
    <source>
        <dbReference type="Pfam" id="PF01321"/>
    </source>
</evidence>